<dbReference type="AlphaFoldDB" id="A0A8E2DJY1"/>
<evidence type="ECO:0000259" key="1">
    <source>
        <dbReference type="Pfam" id="PF20236"/>
    </source>
</evidence>
<proteinExistence type="predicted"/>
<sequence>MLASTSHQLSYLAPPSAVPLEDPRLSLYLVPNDPERTTLVSPTGEGIYQVTTSKPRTLGGPAVTVLKRRAHSTGDSVVAEIEWRRWGAHPVVRSSIFDGVLQKLKIHDLLHNKGGRFSLTRYFLGNDDIMYRWKLVQGIGYVLTNRRSGKEVARFTQEVVTDGFFRGERKWLLSIEPGTLNVDIIILTFIIVEKRRRDRVTDYMAITREDDEDPDEGPGAEFGGEV</sequence>
<reference evidence="2 3" key="1">
    <citation type="submission" date="2016-07" db="EMBL/GenBank/DDBJ databases">
        <title>Draft genome of the white-rot fungus Obba rivulosa 3A-2.</title>
        <authorList>
            <consortium name="DOE Joint Genome Institute"/>
            <person name="Miettinen O."/>
            <person name="Riley R."/>
            <person name="Acob R."/>
            <person name="Barry K."/>
            <person name="Cullen D."/>
            <person name="De Vries R."/>
            <person name="Hainaut M."/>
            <person name="Hatakka A."/>
            <person name="Henrissat B."/>
            <person name="Hilden K."/>
            <person name="Kuo R."/>
            <person name="Labutti K."/>
            <person name="Lipzen A."/>
            <person name="Makela M.R."/>
            <person name="Sandor L."/>
            <person name="Spatafora J.W."/>
            <person name="Grigoriev I.V."/>
            <person name="Hibbett D.S."/>
        </authorList>
    </citation>
    <scope>NUCLEOTIDE SEQUENCE [LARGE SCALE GENOMIC DNA]</scope>
    <source>
        <strain evidence="2 3">3A-2</strain>
    </source>
</reference>
<dbReference type="OrthoDB" id="2798132at2759"/>
<dbReference type="Pfam" id="PF20236">
    <property type="entry name" value="DUF6593"/>
    <property type="match status" value="1"/>
</dbReference>
<dbReference type="Proteomes" id="UP000250043">
    <property type="component" value="Unassembled WGS sequence"/>
</dbReference>
<keyword evidence="3" id="KW-1185">Reference proteome</keyword>
<name>A0A8E2DJY1_9APHY</name>
<evidence type="ECO:0000313" key="2">
    <source>
        <dbReference type="EMBL" id="OCH85228.1"/>
    </source>
</evidence>
<protein>
    <recommendedName>
        <fullName evidence="1">DUF6593 domain-containing protein</fullName>
    </recommendedName>
</protein>
<organism evidence="2 3">
    <name type="scientific">Obba rivulosa</name>
    <dbReference type="NCBI Taxonomy" id="1052685"/>
    <lineage>
        <taxon>Eukaryota</taxon>
        <taxon>Fungi</taxon>
        <taxon>Dikarya</taxon>
        <taxon>Basidiomycota</taxon>
        <taxon>Agaricomycotina</taxon>
        <taxon>Agaricomycetes</taxon>
        <taxon>Polyporales</taxon>
        <taxon>Gelatoporiaceae</taxon>
        <taxon>Obba</taxon>
    </lineage>
</organism>
<feature type="domain" description="DUF6593" evidence="1">
    <location>
        <begin position="32"/>
        <end position="198"/>
    </location>
</feature>
<evidence type="ECO:0000313" key="3">
    <source>
        <dbReference type="Proteomes" id="UP000250043"/>
    </source>
</evidence>
<dbReference type="EMBL" id="KV722600">
    <property type="protein sequence ID" value="OCH85228.1"/>
    <property type="molecule type" value="Genomic_DNA"/>
</dbReference>
<dbReference type="InterPro" id="IPR046528">
    <property type="entry name" value="DUF6593"/>
</dbReference>
<gene>
    <name evidence="2" type="ORF">OBBRIDRAFT_785157</name>
</gene>
<accession>A0A8E2DJY1</accession>